<evidence type="ECO:0000313" key="1">
    <source>
        <dbReference type="EMBL" id="SVC18953.1"/>
    </source>
</evidence>
<dbReference type="AlphaFoldDB" id="A0A382K612"/>
<accession>A0A382K612</accession>
<proteinExistence type="predicted"/>
<reference evidence="1" key="1">
    <citation type="submission" date="2018-05" db="EMBL/GenBank/DDBJ databases">
        <authorList>
            <person name="Lanie J.A."/>
            <person name="Ng W.-L."/>
            <person name="Kazmierczak K.M."/>
            <person name="Andrzejewski T.M."/>
            <person name="Davidsen T.M."/>
            <person name="Wayne K.J."/>
            <person name="Tettelin H."/>
            <person name="Glass J.I."/>
            <person name="Rusch D."/>
            <person name="Podicherti R."/>
            <person name="Tsui H.-C.T."/>
            <person name="Winkler M.E."/>
        </authorList>
    </citation>
    <scope>NUCLEOTIDE SEQUENCE</scope>
</reference>
<name>A0A382K612_9ZZZZ</name>
<sequence>MIEHRIPEEADIGASAYVASFLQVASKATAQIAL</sequence>
<protein>
    <submittedName>
        <fullName evidence="1">Uncharacterized protein</fullName>
    </submittedName>
</protein>
<dbReference type="EMBL" id="UINC01078154">
    <property type="protein sequence ID" value="SVC18953.1"/>
    <property type="molecule type" value="Genomic_DNA"/>
</dbReference>
<organism evidence="1">
    <name type="scientific">marine metagenome</name>
    <dbReference type="NCBI Taxonomy" id="408172"/>
    <lineage>
        <taxon>unclassified sequences</taxon>
        <taxon>metagenomes</taxon>
        <taxon>ecological metagenomes</taxon>
    </lineage>
</organism>
<gene>
    <name evidence="1" type="ORF">METZ01_LOCUS271807</name>
</gene>